<name>A0ABS2R2P2_9BACI</name>
<sequence length="210" mass="23736">MIHTKNEYIEQLRELLKDHSDRDAIVDEISVHINECLRQDGLSEQEAISLAISQIGSPQQLAQGFIRSSTPHTTAAKKWFIYMNFMFFLAGGFLAVGANVLQIDMLQWMWDMLSQSGWTILLAYTGYWAFLGFEMGKEYGVSGKKLLSRTIGIAVIPNFILMLATLFGVLPIGWFHTLLNSSFLIACLLATFCFFPISHMGYYVGVRKAF</sequence>
<evidence type="ECO:0000313" key="3">
    <source>
        <dbReference type="Proteomes" id="UP000823485"/>
    </source>
</evidence>
<dbReference type="Proteomes" id="UP000823485">
    <property type="component" value="Unassembled WGS sequence"/>
</dbReference>
<dbReference type="EMBL" id="JAFBFH010000004">
    <property type="protein sequence ID" value="MBM7713917.1"/>
    <property type="molecule type" value="Genomic_DNA"/>
</dbReference>
<gene>
    <name evidence="2" type="ORF">JOC94_000887</name>
</gene>
<dbReference type="RefSeq" id="WP_077112840.1">
    <property type="nucleotide sequence ID" value="NZ_JAFBFH010000004.1"/>
</dbReference>
<feature type="transmembrane region" description="Helical" evidence="1">
    <location>
        <begin position="151"/>
        <end position="175"/>
    </location>
</feature>
<organism evidence="2 3">
    <name type="scientific">Siminovitchia thermophila</name>
    <dbReference type="NCBI Taxonomy" id="1245522"/>
    <lineage>
        <taxon>Bacteria</taxon>
        <taxon>Bacillati</taxon>
        <taxon>Bacillota</taxon>
        <taxon>Bacilli</taxon>
        <taxon>Bacillales</taxon>
        <taxon>Bacillaceae</taxon>
        <taxon>Siminovitchia</taxon>
    </lineage>
</organism>
<keyword evidence="1" id="KW-1133">Transmembrane helix</keyword>
<feature type="transmembrane region" description="Helical" evidence="1">
    <location>
        <begin position="79"/>
        <end position="100"/>
    </location>
</feature>
<keyword evidence="1" id="KW-0812">Transmembrane</keyword>
<protein>
    <submittedName>
        <fullName evidence="2">Membrane protein</fullName>
    </submittedName>
</protein>
<evidence type="ECO:0000256" key="1">
    <source>
        <dbReference type="SAM" id="Phobius"/>
    </source>
</evidence>
<feature type="transmembrane region" description="Helical" evidence="1">
    <location>
        <begin position="181"/>
        <end position="204"/>
    </location>
</feature>
<proteinExistence type="predicted"/>
<dbReference type="Pfam" id="PF22564">
    <property type="entry name" value="HAAS"/>
    <property type="match status" value="1"/>
</dbReference>
<evidence type="ECO:0000313" key="2">
    <source>
        <dbReference type="EMBL" id="MBM7713917.1"/>
    </source>
</evidence>
<comment type="caution">
    <text evidence="2">The sequence shown here is derived from an EMBL/GenBank/DDBJ whole genome shotgun (WGS) entry which is preliminary data.</text>
</comment>
<accession>A0ABS2R2P2</accession>
<reference evidence="2 3" key="1">
    <citation type="submission" date="2021-01" db="EMBL/GenBank/DDBJ databases">
        <title>Genomic Encyclopedia of Type Strains, Phase IV (KMG-IV): sequencing the most valuable type-strain genomes for metagenomic binning, comparative biology and taxonomic classification.</title>
        <authorList>
            <person name="Goeker M."/>
        </authorList>
    </citation>
    <scope>NUCLEOTIDE SEQUENCE [LARGE SCALE GENOMIC DNA]</scope>
    <source>
        <strain evidence="2 3">DSM 105453</strain>
    </source>
</reference>
<keyword evidence="1" id="KW-0472">Membrane</keyword>
<keyword evidence="3" id="KW-1185">Reference proteome</keyword>
<feature type="transmembrane region" description="Helical" evidence="1">
    <location>
        <begin position="112"/>
        <end position="130"/>
    </location>
</feature>